<comment type="subcellular location">
    <subcellularLocation>
        <location evidence="6">Cytoplasm</location>
    </subcellularLocation>
</comment>
<dbReference type="Proteomes" id="UP000856022">
    <property type="component" value="Unassembled WGS sequence"/>
</dbReference>
<comment type="pathway">
    <text evidence="6">Carbohydrate metabolism; D-ribose degradation; D-ribose 5-phosphate from beta-D-ribopyranose: step 1/2.</text>
</comment>
<evidence type="ECO:0000256" key="2">
    <source>
        <dbReference type="ARBA" id="ARBA00012862"/>
    </source>
</evidence>
<name>A0A072KRC0_VIBPH</name>
<dbReference type="Pfam" id="PF05025">
    <property type="entry name" value="RbsD_FucU"/>
    <property type="match status" value="1"/>
</dbReference>
<evidence type="ECO:0000256" key="4">
    <source>
        <dbReference type="ARBA" id="ARBA00023235"/>
    </source>
</evidence>
<evidence type="ECO:0000256" key="6">
    <source>
        <dbReference type="HAMAP-Rule" id="MF_01661"/>
    </source>
</evidence>
<evidence type="ECO:0000313" key="19">
    <source>
        <dbReference type="Proteomes" id="UP000518904"/>
    </source>
</evidence>
<feature type="active site" description="Proton donor" evidence="6">
    <location>
        <position position="20"/>
    </location>
</feature>
<dbReference type="EMBL" id="JAUHGG010000001">
    <property type="protein sequence ID" value="MDS1819679.1"/>
    <property type="molecule type" value="Genomic_DNA"/>
</dbReference>
<reference evidence="7" key="5">
    <citation type="submission" date="2019-12" db="EMBL/GenBank/DDBJ databases">
        <authorList>
            <consortium name="NCBI Pathogen Detection Project"/>
        </authorList>
    </citation>
    <scope>NUCLEOTIDE SEQUENCE</scope>
    <source>
        <strain evidence="7">1930</strain>
    </source>
</reference>
<dbReference type="Proteomes" id="UP000726777">
    <property type="component" value="Unassembled WGS sequence"/>
</dbReference>
<evidence type="ECO:0000313" key="14">
    <source>
        <dbReference type="EMBL" id="UYV28813.1"/>
    </source>
</evidence>
<dbReference type="AlphaFoldDB" id="A0A072KRC0"/>
<dbReference type="GO" id="GO:0016872">
    <property type="term" value="F:intramolecular lyase activity"/>
    <property type="evidence" value="ECO:0007669"/>
    <property type="project" value="UniProtKB-UniRule"/>
</dbReference>
<dbReference type="Proteomes" id="UP001253193">
    <property type="component" value="Unassembled WGS sequence"/>
</dbReference>
<dbReference type="SUPFAM" id="SSF102546">
    <property type="entry name" value="RbsD-like"/>
    <property type="match status" value="1"/>
</dbReference>
<proteinExistence type="inferred from homology"/>
<comment type="subunit">
    <text evidence="6">Homodecamer.</text>
</comment>
<dbReference type="PANTHER" id="PTHR37831:SF1">
    <property type="entry name" value="D-RIBOSE PYRANASE"/>
    <property type="match status" value="1"/>
</dbReference>
<keyword evidence="5 6" id="KW-0119">Carbohydrate metabolism</keyword>
<evidence type="ECO:0000313" key="10">
    <source>
        <dbReference type="EMBL" id="MDS1819679.1"/>
    </source>
</evidence>
<reference evidence="11 19" key="6">
    <citation type="submission" date="2020-04" db="EMBL/GenBank/DDBJ databases">
        <title>Whole-genome sequencing of Vibrio spp. from China reveals different genetic environments of blaCTX-M-14 among diverse lineages.</title>
        <authorList>
            <person name="Zheng Z."/>
            <person name="Ye L."/>
            <person name="Chen S."/>
        </authorList>
    </citation>
    <scope>NUCLEOTIDE SEQUENCE [LARGE SCALE GENOMIC DNA]</scope>
    <source>
        <strain evidence="11 19">Vb0551</strain>
    </source>
</reference>
<dbReference type="PANTHER" id="PTHR37831">
    <property type="entry name" value="D-RIBOSE PYRANASE"/>
    <property type="match status" value="1"/>
</dbReference>
<evidence type="ECO:0000256" key="3">
    <source>
        <dbReference type="ARBA" id="ARBA00022490"/>
    </source>
</evidence>
<reference evidence="15" key="9">
    <citation type="submission" date="2022-12" db="EMBL/GenBank/DDBJ databases">
        <title>Vibrio parahaemolyticus become highly virulent by producing novel Tc toxins.</title>
        <authorList>
            <person name="Yang F."/>
            <person name="You Y."/>
            <person name="Lai Q."/>
            <person name="Xu L."/>
            <person name="Li F."/>
        </authorList>
    </citation>
    <scope>NUCLEOTIDE SEQUENCE</scope>
    <source>
        <strain evidence="15">Vp-HL-202005</strain>
    </source>
</reference>
<sequence length="139" mass="15254">MKKSTLINSDISYLVATLGHTDEITICDAGLPIPDHVQRIDLALTHGVPSFLDTVRVILSESQIEGVIIAEEFSDVSPVLHEALLKELSKESEETGKSIEIKYVSHEAFKARTEQSRAVVRTGECTPYANVIFQAGVVF</sequence>
<reference evidence="9" key="7">
    <citation type="submission" date="2020-09" db="EMBL/GenBank/DDBJ databases">
        <title>Genome sequence of Vibrio parahaemolyticus isolates.</title>
        <authorList>
            <person name="Hammerl J.A."/>
            <person name="Strauch E."/>
        </authorList>
    </citation>
    <scope>NUCLEOTIDE SEQUENCE</scope>
    <source>
        <strain evidence="9">17-VB00146</strain>
    </source>
</reference>
<feature type="binding site" evidence="6">
    <location>
        <position position="106"/>
    </location>
    <ligand>
        <name>substrate</name>
    </ligand>
</feature>
<evidence type="ECO:0000313" key="7">
    <source>
        <dbReference type="EMBL" id="HAS6676264.1"/>
    </source>
</evidence>
<evidence type="ECO:0000313" key="17">
    <source>
        <dbReference type="Proteomes" id="UP000321504"/>
    </source>
</evidence>
<feature type="binding site" evidence="6">
    <location>
        <begin position="128"/>
        <end position="130"/>
    </location>
    <ligand>
        <name>substrate</name>
    </ligand>
</feature>
<dbReference type="EMBL" id="DACQKT010000002">
    <property type="protein sequence ID" value="HAS6676264.1"/>
    <property type="molecule type" value="Genomic_DNA"/>
</dbReference>
<dbReference type="Gene3D" id="3.40.1650.10">
    <property type="entry name" value="RbsD-like domain"/>
    <property type="match status" value="1"/>
</dbReference>
<comment type="catalytic activity">
    <reaction evidence="1 6">
        <text>beta-D-ribopyranose = beta-D-ribofuranose</text>
        <dbReference type="Rhea" id="RHEA:25432"/>
        <dbReference type="ChEBI" id="CHEBI:27476"/>
        <dbReference type="ChEBI" id="CHEBI:47002"/>
        <dbReference type="EC" id="5.4.99.62"/>
    </reaction>
</comment>
<dbReference type="EMBL" id="CP097356">
    <property type="protein sequence ID" value="UYV28813.1"/>
    <property type="molecule type" value="Genomic_DNA"/>
</dbReference>
<dbReference type="UniPathway" id="UPA00916">
    <property type="reaction ID" value="UER00888"/>
</dbReference>
<dbReference type="EC" id="5.4.99.62" evidence="2 6"/>
<dbReference type="GO" id="GO:0019303">
    <property type="term" value="P:D-ribose catabolic process"/>
    <property type="evidence" value="ECO:0007669"/>
    <property type="project" value="UniProtKB-UniRule"/>
</dbReference>
<dbReference type="InterPro" id="IPR007721">
    <property type="entry name" value="RbsD_FucU"/>
</dbReference>
<organism evidence="11 19">
    <name type="scientific">Vibrio parahaemolyticus</name>
    <dbReference type="NCBI Taxonomy" id="670"/>
    <lineage>
        <taxon>Bacteria</taxon>
        <taxon>Pseudomonadati</taxon>
        <taxon>Pseudomonadota</taxon>
        <taxon>Gammaproteobacteria</taxon>
        <taxon>Vibrionales</taxon>
        <taxon>Vibrionaceae</taxon>
        <taxon>Vibrio</taxon>
    </lineage>
</organism>
<evidence type="ECO:0000313" key="12">
    <source>
        <dbReference type="EMBL" id="QHH12293.1"/>
    </source>
</evidence>
<dbReference type="GO" id="GO:0048029">
    <property type="term" value="F:monosaccharide binding"/>
    <property type="evidence" value="ECO:0007669"/>
    <property type="project" value="InterPro"/>
</dbReference>
<evidence type="ECO:0000313" key="15">
    <source>
        <dbReference type="EMBL" id="WAT93248.1"/>
    </source>
</evidence>
<reference evidence="13 17" key="4">
    <citation type="submission" date="2019-08" db="EMBL/GenBank/DDBJ databases">
        <title>Emerging of two pre-pandemic pathogenic O4:KUT lineages of Vibrio parahaemolyticus in coastal eastern China.</title>
        <authorList>
            <person name="Yu H."/>
        </authorList>
    </citation>
    <scope>NUCLEOTIDE SEQUENCE [LARGE SCALE GENOMIC DNA]</scope>
    <source>
        <strain evidence="13 17">HZ17-383</strain>
    </source>
</reference>
<dbReference type="Proteomes" id="UP001156560">
    <property type="component" value="Chromosome 2"/>
</dbReference>
<comment type="similarity">
    <text evidence="6">Belongs to the RbsD / FucU family. RbsD subfamily.</text>
</comment>
<evidence type="ECO:0000313" key="9">
    <source>
        <dbReference type="EMBL" id="MCC3807091.1"/>
    </source>
</evidence>
<protein>
    <recommendedName>
        <fullName evidence="2 6">D-ribose pyranase</fullName>
        <ecNumber evidence="2 6">5.4.99.62</ecNumber>
    </recommendedName>
</protein>
<dbReference type="Proteomes" id="UP000037697">
    <property type="component" value="Unassembled WGS sequence"/>
</dbReference>
<evidence type="ECO:0000256" key="5">
    <source>
        <dbReference type="ARBA" id="ARBA00023277"/>
    </source>
</evidence>
<dbReference type="RefSeq" id="WP_015313345.1">
    <property type="nucleotide sequence ID" value="NZ_CAJDZF010000008.1"/>
</dbReference>
<reference evidence="12 18" key="3">
    <citation type="submission" date="2018-12" db="EMBL/GenBank/DDBJ databases">
        <title>Genomic insights into the evolutionary origins and pathogenicity of five Vibrio parahaemolyticus strains isolated from the shrimp with acute hepatopancreatic necrosis disease (AHPND).</title>
        <authorList>
            <person name="Yang Q."/>
            <person name="Dong X."/>
            <person name="Xie G."/>
            <person name="Fu S."/>
            <person name="Zou P."/>
            <person name="Sun J."/>
            <person name="Wang Y."/>
            <person name="Huang J."/>
        </authorList>
    </citation>
    <scope>NUCLEOTIDE SEQUENCE [LARGE SCALE GENOMIC DNA]</scope>
    <source>
        <strain evidence="12 18">20160303005-1</strain>
    </source>
</reference>
<dbReference type="Proteomes" id="UP000464718">
    <property type="component" value="Chromosome ii"/>
</dbReference>
<evidence type="ECO:0000256" key="1">
    <source>
        <dbReference type="ARBA" id="ARBA00000223"/>
    </source>
</evidence>
<evidence type="ECO:0000313" key="18">
    <source>
        <dbReference type="Proteomes" id="UP000464718"/>
    </source>
</evidence>
<dbReference type="GO" id="GO:0005829">
    <property type="term" value="C:cytosol"/>
    <property type="evidence" value="ECO:0007669"/>
    <property type="project" value="TreeGrafter"/>
</dbReference>
<evidence type="ECO:0000313" key="16">
    <source>
        <dbReference type="Proteomes" id="UP000037697"/>
    </source>
</evidence>
<dbReference type="HAMAP" id="MF_01661">
    <property type="entry name" value="D_rib_pyranase"/>
    <property type="match status" value="1"/>
</dbReference>
<feature type="binding site" evidence="6">
    <location>
        <position position="28"/>
    </location>
    <ligand>
        <name>substrate</name>
    </ligand>
</feature>
<reference evidence="7" key="2">
    <citation type="journal article" date="2018" name="Genome Biol.">
        <title>SKESA: strategic k-mer extension for scrupulous assemblies.</title>
        <authorList>
            <person name="Souvorov A."/>
            <person name="Agarwala R."/>
            <person name="Lipman D.J."/>
        </authorList>
    </citation>
    <scope>NUCLEOTIDE SEQUENCE</scope>
    <source>
        <strain evidence="7">1930</strain>
    </source>
</reference>
<evidence type="ECO:0000313" key="11">
    <source>
        <dbReference type="EMBL" id="NMU87627.1"/>
    </source>
</evidence>
<reference evidence="14" key="8">
    <citation type="submission" date="2022-05" db="EMBL/GenBank/DDBJ databases">
        <title>Megaplasmid of Vibrio parahaemolyticus.</title>
        <authorList>
            <person name="Strauch E."/>
            <person name="Borowiak M."/>
        </authorList>
    </citation>
    <scope>NUCLEOTIDE SEQUENCE</scope>
    <source>
        <strain evidence="14">16-VB00198</strain>
    </source>
</reference>
<dbReference type="EMBL" id="CP114195">
    <property type="protein sequence ID" value="WAT93248.1"/>
    <property type="molecule type" value="Genomic_DNA"/>
</dbReference>
<gene>
    <name evidence="6 11" type="primary">rbsD</name>
    <name evidence="8" type="ORF">ACX05_13700</name>
    <name evidence="12" type="ORF">EHC69_23745</name>
    <name evidence="13" type="ORF">FVP01_02415</name>
    <name evidence="11" type="ORF">HKB16_32785</name>
    <name evidence="7" type="ORF">I7278_05505</name>
    <name evidence="9" type="ORF">IB292_18925</name>
    <name evidence="14" type="ORF">M5598_16475</name>
    <name evidence="15" type="ORF">O1Q84_19830</name>
    <name evidence="10" type="ORF">QX249_03350</name>
</gene>
<evidence type="ECO:0000313" key="8">
    <source>
        <dbReference type="EMBL" id="KOY31567.1"/>
    </source>
</evidence>
<dbReference type="NCBIfam" id="NF008761">
    <property type="entry name" value="PRK11797.1"/>
    <property type="match status" value="1"/>
</dbReference>
<dbReference type="Proteomes" id="UP000518904">
    <property type="component" value="Unassembled WGS sequence"/>
</dbReference>
<dbReference type="EMBL" id="JACVHL010000021">
    <property type="protein sequence ID" value="MCC3807091.1"/>
    <property type="molecule type" value="Genomic_DNA"/>
</dbReference>
<dbReference type="Proteomes" id="UP001163036">
    <property type="component" value="Chromosome 2"/>
</dbReference>
<comment type="function">
    <text evidence="6">Catalyzes the interconversion of beta-pyran and beta-furan forms of D-ribose.</text>
</comment>
<dbReference type="EMBL" id="CP034299">
    <property type="protein sequence ID" value="QHH12293.1"/>
    <property type="molecule type" value="Genomic_DNA"/>
</dbReference>
<dbReference type="Proteomes" id="UP000321504">
    <property type="component" value="Unassembled WGS sequence"/>
</dbReference>
<dbReference type="GO" id="GO:0062193">
    <property type="term" value="F:D-ribose pyranase activity"/>
    <property type="evidence" value="ECO:0007669"/>
    <property type="project" value="UniProtKB-EC"/>
</dbReference>
<reference evidence="10" key="10">
    <citation type="submission" date="2023-06" db="EMBL/GenBank/DDBJ databases">
        <title>Genomic Diversity of Vibrio spp. and Metagenomic Analysis of Pathogens in Florida Gulf Coastal Waters Following Hurricane Ian.</title>
        <authorList>
            <person name="Brumfield K.D."/>
        </authorList>
    </citation>
    <scope>NUCLEOTIDE SEQUENCE</scope>
    <source>
        <strain evidence="10">WBS2B-138</strain>
    </source>
</reference>
<reference evidence="8 16" key="1">
    <citation type="submission" date="2015-07" db="EMBL/GenBank/DDBJ databases">
        <title>Foodborne Vibrio parahaemolyticus Isolates.</title>
        <authorList>
            <person name="Ronholm J."/>
            <person name="Petronella N."/>
            <person name="Kenwell R."/>
            <person name="Banerjee S."/>
        </authorList>
    </citation>
    <scope>NUCLEOTIDE SEQUENCE [LARGE SCALE GENOMIC DNA]</scope>
    <source>
        <strain evidence="8 16">HS-06-05</strain>
    </source>
</reference>
<dbReference type="EMBL" id="LIRS01000074">
    <property type="protein sequence ID" value="KOY31567.1"/>
    <property type="molecule type" value="Genomic_DNA"/>
</dbReference>
<keyword evidence="3 6" id="KW-0963">Cytoplasm</keyword>
<keyword evidence="4 6" id="KW-0413">Isomerase</keyword>
<dbReference type="InterPro" id="IPR023750">
    <property type="entry name" value="RbsD-like_sf"/>
</dbReference>
<dbReference type="EMBL" id="VRMQ01000001">
    <property type="protein sequence ID" value="TXN17862.1"/>
    <property type="molecule type" value="Genomic_DNA"/>
</dbReference>
<accession>A0A072KRC0</accession>
<evidence type="ECO:0000313" key="13">
    <source>
        <dbReference type="EMBL" id="TXN17862.1"/>
    </source>
</evidence>
<dbReference type="InterPro" id="IPR023064">
    <property type="entry name" value="D-ribose_pyranase"/>
</dbReference>
<dbReference type="EMBL" id="JABCLB010002723">
    <property type="protein sequence ID" value="NMU87627.1"/>
    <property type="molecule type" value="Genomic_DNA"/>
</dbReference>